<evidence type="ECO:0000313" key="1">
    <source>
        <dbReference type="EMBL" id="CAB4126478.1"/>
    </source>
</evidence>
<dbReference type="EMBL" id="LR796196">
    <property type="protein sequence ID" value="CAB4126478.1"/>
    <property type="molecule type" value="Genomic_DNA"/>
</dbReference>
<protein>
    <submittedName>
        <fullName evidence="1">Uncharacterized protein</fullName>
    </submittedName>
</protein>
<gene>
    <name evidence="1" type="ORF">UFOVP74_32</name>
</gene>
<accession>A0A6J5KVE6</accession>
<dbReference type="PROSITE" id="PS51257">
    <property type="entry name" value="PROKAR_LIPOPROTEIN"/>
    <property type="match status" value="1"/>
</dbReference>
<name>A0A6J5KVE6_9CAUD</name>
<sequence>MKWYHWVIAVLLLGCIWGLQSVRDGRNAINSMSSQLTALLSQDSFNAYQIRYWADEYGREHSTVQQLQVDNGLLADSIRSIAKLEGVKPKQVEGATDVQAITINDYQVHLHTGTDGNKYGSFTTGFKHVAYELEGDTLMVKDTGKIDIALRYYWRRPNKFLFWRYGRPEHYCDAYSTDDSMRRITVASMRIRPKQPGRFGAGPYVGIDVLGRPSVGMAINYSLIRF</sequence>
<reference evidence="1" key="1">
    <citation type="submission" date="2020-04" db="EMBL/GenBank/DDBJ databases">
        <authorList>
            <person name="Chiriac C."/>
            <person name="Salcher M."/>
            <person name="Ghai R."/>
            <person name="Kavagutti S V."/>
        </authorList>
    </citation>
    <scope>NUCLEOTIDE SEQUENCE</scope>
</reference>
<proteinExistence type="predicted"/>
<organism evidence="1">
    <name type="scientific">uncultured Caudovirales phage</name>
    <dbReference type="NCBI Taxonomy" id="2100421"/>
    <lineage>
        <taxon>Viruses</taxon>
        <taxon>Duplodnaviria</taxon>
        <taxon>Heunggongvirae</taxon>
        <taxon>Uroviricota</taxon>
        <taxon>Caudoviricetes</taxon>
        <taxon>Peduoviridae</taxon>
        <taxon>Maltschvirus</taxon>
        <taxon>Maltschvirus maltsch</taxon>
    </lineage>
</organism>